<dbReference type="InterPro" id="IPR052300">
    <property type="entry name" value="Adhesion_Centrosome_assoc"/>
</dbReference>
<feature type="compositionally biased region" description="Polar residues" evidence="1">
    <location>
        <begin position="351"/>
        <end position="365"/>
    </location>
</feature>
<proteinExistence type="predicted"/>
<evidence type="ECO:0000256" key="1">
    <source>
        <dbReference type="SAM" id="MobiDB-lite"/>
    </source>
</evidence>
<name>A0A1Y2D286_9FUNG</name>
<dbReference type="AlphaFoldDB" id="A0A1Y2D286"/>
<keyword evidence="3" id="KW-1185">Reference proteome</keyword>
<organism evidence="2 3">
    <name type="scientific">Rhizoclosmatium globosum</name>
    <dbReference type="NCBI Taxonomy" id="329046"/>
    <lineage>
        <taxon>Eukaryota</taxon>
        <taxon>Fungi</taxon>
        <taxon>Fungi incertae sedis</taxon>
        <taxon>Chytridiomycota</taxon>
        <taxon>Chytridiomycota incertae sedis</taxon>
        <taxon>Chytridiomycetes</taxon>
        <taxon>Chytridiales</taxon>
        <taxon>Chytriomycetaceae</taxon>
        <taxon>Rhizoclosmatium</taxon>
    </lineage>
</organism>
<comment type="caution">
    <text evidence="2">The sequence shown here is derived from an EMBL/GenBank/DDBJ whole genome shotgun (WGS) entry which is preliminary data.</text>
</comment>
<evidence type="ECO:0000313" key="2">
    <source>
        <dbReference type="EMBL" id="ORY52685.1"/>
    </source>
</evidence>
<feature type="non-terminal residue" evidence="2">
    <location>
        <position position="1"/>
    </location>
</feature>
<protein>
    <submittedName>
        <fullName evidence="2">Uncharacterized protein</fullName>
    </submittedName>
</protein>
<dbReference type="GO" id="GO:0035735">
    <property type="term" value="P:intraciliary transport involved in cilium assembly"/>
    <property type="evidence" value="ECO:0007669"/>
    <property type="project" value="TreeGrafter"/>
</dbReference>
<gene>
    <name evidence="2" type="ORF">BCR33DRAFT_824529</name>
</gene>
<dbReference type="GO" id="GO:0036064">
    <property type="term" value="C:ciliary basal body"/>
    <property type="evidence" value="ECO:0007669"/>
    <property type="project" value="TreeGrafter"/>
</dbReference>
<feature type="region of interest" description="Disordered" evidence="1">
    <location>
        <begin position="305"/>
        <end position="392"/>
    </location>
</feature>
<sequence>LRRPKRPQPQHKQKRKEAEYTILQERLQKLTNEQNHGAKLGIRVINPSGKKMSSLSQAAVKSKSEKHEKDLFAHTIQTYEDREKQLLLETDSLKSCLYNIFTRIKAAVSNVNKATGRTTTIVLSNEPHEQARFHLPFALVRDQIEELFEGLLGEIEGMTGLLVDSLQAIKEAETVKSGMVGMAETEKRYNSCKTRSVSILEIYVTSSEYKLIIERQKHLIEMALDTSHEGVRQNSFLGENDLLADIEEQKLMIARRSEQLDEERRKFTEAAIRLGRERCAFEKEKEEFEDEKRFAATQKILTDMPDTPIWMKKSSAPVEKLAKTPNSPSLSTRKPSTIPPKTPTPLSISTQQQRTRAASTPTTAKPTQQRIRTPTDTIRTPSASKTASSTPAYSRIHATSSEVIAEGLTFASTPGILGVRERPGLDDGVVRGSGGGVVKSVLKKGGGGGHLVGSAGKRKVVIEEGRKKIGECERG</sequence>
<feature type="compositionally biased region" description="Low complexity" evidence="1">
    <location>
        <begin position="366"/>
        <end position="392"/>
    </location>
</feature>
<accession>A0A1Y2D286</accession>
<evidence type="ECO:0000313" key="3">
    <source>
        <dbReference type="Proteomes" id="UP000193642"/>
    </source>
</evidence>
<dbReference type="Proteomes" id="UP000193642">
    <property type="component" value="Unassembled WGS sequence"/>
</dbReference>
<reference evidence="2 3" key="1">
    <citation type="submission" date="2016-07" db="EMBL/GenBank/DDBJ databases">
        <title>Pervasive Adenine N6-methylation of Active Genes in Fungi.</title>
        <authorList>
            <consortium name="DOE Joint Genome Institute"/>
            <person name="Mondo S.J."/>
            <person name="Dannebaum R.O."/>
            <person name="Kuo R.C."/>
            <person name="Labutti K."/>
            <person name="Haridas S."/>
            <person name="Kuo A."/>
            <person name="Salamov A."/>
            <person name="Ahrendt S.R."/>
            <person name="Lipzen A."/>
            <person name="Sullivan W."/>
            <person name="Andreopoulos W.B."/>
            <person name="Clum A."/>
            <person name="Lindquist E."/>
            <person name="Daum C."/>
            <person name="Ramamoorthy G.K."/>
            <person name="Gryganskyi A."/>
            <person name="Culley D."/>
            <person name="Magnuson J.K."/>
            <person name="James T.Y."/>
            <person name="O'Malley M.A."/>
            <person name="Stajich J.E."/>
            <person name="Spatafora J.W."/>
            <person name="Visel A."/>
            <person name="Grigoriev I.V."/>
        </authorList>
    </citation>
    <scope>NUCLEOTIDE SEQUENCE [LARGE SCALE GENOMIC DNA]</scope>
    <source>
        <strain evidence="2 3">JEL800</strain>
    </source>
</reference>
<dbReference type="PANTHER" id="PTHR46507">
    <property type="entry name" value="AFADIN- AND ALPHA-ACTININ-BINDING PROTEIN"/>
    <property type="match status" value="1"/>
</dbReference>
<dbReference type="OrthoDB" id="312015at2759"/>
<dbReference type="EMBL" id="MCGO01000003">
    <property type="protein sequence ID" value="ORY52685.1"/>
    <property type="molecule type" value="Genomic_DNA"/>
</dbReference>
<dbReference type="PANTHER" id="PTHR46507:SF4">
    <property type="entry name" value="SSX FAMILY MEMBER 2 INTERACTING PROTEIN"/>
    <property type="match status" value="1"/>
</dbReference>